<dbReference type="Pfam" id="PF00144">
    <property type="entry name" value="Beta-lactamase"/>
    <property type="match status" value="1"/>
</dbReference>
<protein>
    <submittedName>
        <fullName evidence="3">Serine-type D-Ala-D-Ala carboxypeptidase</fullName>
        <ecNumber evidence="3">3.4.16.4</ecNumber>
    </submittedName>
</protein>
<dbReference type="KEGG" id="sna:Snas_4690"/>
<dbReference type="AlphaFoldDB" id="D3Q7J1"/>
<evidence type="ECO:0000259" key="2">
    <source>
        <dbReference type="Pfam" id="PF00144"/>
    </source>
</evidence>
<dbReference type="eggNOG" id="COG1680">
    <property type="taxonomic scope" value="Bacteria"/>
</dbReference>
<evidence type="ECO:0000256" key="1">
    <source>
        <dbReference type="SAM" id="SignalP"/>
    </source>
</evidence>
<dbReference type="PANTHER" id="PTHR46825:SF7">
    <property type="entry name" value="D-ALANYL-D-ALANINE CARBOXYPEPTIDASE"/>
    <property type="match status" value="1"/>
</dbReference>
<keyword evidence="3" id="KW-0121">Carboxypeptidase</keyword>
<dbReference type="PANTHER" id="PTHR46825">
    <property type="entry name" value="D-ALANYL-D-ALANINE-CARBOXYPEPTIDASE/ENDOPEPTIDASE AMPH"/>
    <property type="match status" value="1"/>
</dbReference>
<feature type="chain" id="PRO_5003048297" evidence="1">
    <location>
        <begin position="33"/>
        <end position="379"/>
    </location>
</feature>
<dbReference type="EC" id="3.4.16.4" evidence="3"/>
<accession>D3Q7J1</accession>
<dbReference type="InterPro" id="IPR001466">
    <property type="entry name" value="Beta-lactam-related"/>
</dbReference>
<feature type="signal peptide" evidence="1">
    <location>
        <begin position="1"/>
        <end position="32"/>
    </location>
</feature>
<name>D3Q7J1_STANL</name>
<dbReference type="GO" id="GO:0009002">
    <property type="term" value="F:serine-type D-Ala-D-Ala carboxypeptidase activity"/>
    <property type="evidence" value="ECO:0007669"/>
    <property type="project" value="UniProtKB-EC"/>
</dbReference>
<reference evidence="3 4" key="1">
    <citation type="journal article" date="2009" name="Stand. Genomic Sci.">
        <title>Complete genome sequence of Stackebrandtia nassauensis type strain (LLR-40K-21).</title>
        <authorList>
            <person name="Munk C."/>
            <person name="Lapidus A."/>
            <person name="Copeland A."/>
            <person name="Jando M."/>
            <person name="Mayilraj S."/>
            <person name="Glavina Del Rio T."/>
            <person name="Nolan M."/>
            <person name="Chen F."/>
            <person name="Lucas S."/>
            <person name="Tice H."/>
            <person name="Cheng J.F."/>
            <person name="Han C."/>
            <person name="Detter J.C."/>
            <person name="Bruce D."/>
            <person name="Goodwin L."/>
            <person name="Chain P."/>
            <person name="Pitluck S."/>
            <person name="Goker M."/>
            <person name="Ovchinikova G."/>
            <person name="Pati A."/>
            <person name="Ivanova N."/>
            <person name="Mavromatis K."/>
            <person name="Chen A."/>
            <person name="Palaniappan K."/>
            <person name="Land M."/>
            <person name="Hauser L."/>
            <person name="Chang Y.J."/>
            <person name="Jeffries C.D."/>
            <person name="Bristow J."/>
            <person name="Eisen J.A."/>
            <person name="Markowitz V."/>
            <person name="Hugenholtz P."/>
            <person name="Kyrpides N.C."/>
            <person name="Klenk H.P."/>
        </authorList>
    </citation>
    <scope>NUCLEOTIDE SEQUENCE [LARGE SCALE GENOMIC DNA]</scope>
    <source>
        <strain evidence="4">DSM 44728 / CIP 108903 / NRRL B-16338 / NBRC 102104 / LLR-40K-21</strain>
    </source>
</reference>
<dbReference type="PROSITE" id="PS51318">
    <property type="entry name" value="TAT"/>
    <property type="match status" value="1"/>
</dbReference>
<dbReference type="Gene3D" id="3.40.710.10">
    <property type="entry name" value="DD-peptidase/beta-lactamase superfamily"/>
    <property type="match status" value="1"/>
</dbReference>
<dbReference type="EMBL" id="CP001778">
    <property type="protein sequence ID" value="ADD44333.1"/>
    <property type="molecule type" value="Genomic_DNA"/>
</dbReference>
<evidence type="ECO:0000313" key="4">
    <source>
        <dbReference type="Proteomes" id="UP000000844"/>
    </source>
</evidence>
<dbReference type="InterPro" id="IPR012338">
    <property type="entry name" value="Beta-lactam/transpept-like"/>
</dbReference>
<dbReference type="STRING" id="446470.Snas_4690"/>
<keyword evidence="4" id="KW-1185">Reference proteome</keyword>
<dbReference type="InterPro" id="IPR006311">
    <property type="entry name" value="TAT_signal"/>
</dbReference>
<sequence length="379" mass="41275">MRQVIPRRRLLGAGLAAAVAVPVLGWAGTATAREDAAAKIRSGAEKLCRDGVPGLVYAARSTDWRAVEAVGVADMDSGRPMREHYRSRMASISKTFTAVGVLRLVADGLVDVDALADDYLPGVIDGDRAKRITVRMLLNHTTGIGDYGGVYFEGDSREAVERLRWSRAEPQDSARVGLEQPATNEPGEKFDYSNTNYVLLGMIITKVTGVDAEEWLNREVIRAAGLRDTYFPGTAMRIKGPHSKAYHRFPDGDLGEYSVFRMRWDSTAGSLIATPADVGAFYRALLRGELLPSAQLKQLKTLVPAPDEDHGYGMGLGALKLPGKGLAWFHGGGNPGVHTGAWVSDDGKRSFVYSFNMTGVAYEAIEAWQQDAMRRVLFP</sequence>
<evidence type="ECO:0000313" key="3">
    <source>
        <dbReference type="EMBL" id="ADD44333.1"/>
    </source>
</evidence>
<keyword evidence="1" id="KW-0732">Signal</keyword>
<dbReference type="RefSeq" id="WP_013019904.1">
    <property type="nucleotide sequence ID" value="NC_013947.1"/>
</dbReference>
<dbReference type="SUPFAM" id="SSF56601">
    <property type="entry name" value="beta-lactamase/transpeptidase-like"/>
    <property type="match status" value="1"/>
</dbReference>
<keyword evidence="3" id="KW-0645">Protease</keyword>
<dbReference type="InterPro" id="IPR050491">
    <property type="entry name" value="AmpC-like"/>
</dbReference>
<dbReference type="Proteomes" id="UP000000844">
    <property type="component" value="Chromosome"/>
</dbReference>
<proteinExistence type="predicted"/>
<organism evidence="3 4">
    <name type="scientific">Stackebrandtia nassauensis (strain DSM 44728 / CIP 108903 / NRRL B-16338 / NBRC 102104 / LLR-40K-21)</name>
    <dbReference type="NCBI Taxonomy" id="446470"/>
    <lineage>
        <taxon>Bacteria</taxon>
        <taxon>Bacillati</taxon>
        <taxon>Actinomycetota</taxon>
        <taxon>Actinomycetes</taxon>
        <taxon>Glycomycetales</taxon>
        <taxon>Glycomycetaceae</taxon>
        <taxon>Stackebrandtia</taxon>
    </lineage>
</organism>
<gene>
    <name evidence="3" type="ordered locus">Snas_4690</name>
</gene>
<dbReference type="HOGENOM" id="CLU_020027_2_3_11"/>
<feature type="domain" description="Beta-lactamase-related" evidence="2">
    <location>
        <begin position="49"/>
        <end position="361"/>
    </location>
</feature>
<keyword evidence="3" id="KW-0378">Hydrolase</keyword>